<proteinExistence type="inferred from homology"/>
<feature type="active site" description="Proton donor" evidence="7">
    <location>
        <position position="127"/>
    </location>
</feature>
<feature type="binding site" evidence="8">
    <location>
        <position position="112"/>
    </location>
    <ligand>
        <name>substrate</name>
    </ligand>
</feature>
<evidence type="ECO:0000256" key="6">
    <source>
        <dbReference type="PIRNR" id="PIRNR000185"/>
    </source>
</evidence>
<organism evidence="12 13">
    <name type="scientific">Halioxenophilus aromaticivorans</name>
    <dbReference type="NCBI Taxonomy" id="1306992"/>
    <lineage>
        <taxon>Bacteria</taxon>
        <taxon>Pseudomonadati</taxon>
        <taxon>Pseudomonadota</taxon>
        <taxon>Gammaproteobacteria</taxon>
        <taxon>Alteromonadales</taxon>
        <taxon>Alteromonadaceae</taxon>
        <taxon>Halioxenophilus</taxon>
    </lineage>
</organism>
<dbReference type="InterPro" id="IPR046346">
    <property type="entry name" value="Aminoacid_DH-like_N_sf"/>
</dbReference>
<dbReference type="Proteomes" id="UP001409585">
    <property type="component" value="Unassembled WGS sequence"/>
</dbReference>
<dbReference type="GO" id="GO:0004354">
    <property type="term" value="F:glutamate dehydrogenase (NADP+) activity"/>
    <property type="evidence" value="ECO:0007669"/>
    <property type="project" value="UniProtKB-EC"/>
</dbReference>
<dbReference type="GO" id="GO:0005829">
    <property type="term" value="C:cytosol"/>
    <property type="evidence" value="ECO:0007669"/>
    <property type="project" value="TreeGrafter"/>
</dbReference>
<evidence type="ECO:0000256" key="10">
    <source>
        <dbReference type="RuleBase" id="RU004417"/>
    </source>
</evidence>
<dbReference type="SUPFAM" id="SSF51735">
    <property type="entry name" value="NAD(P)-binding Rossmann-fold domains"/>
    <property type="match status" value="1"/>
</dbReference>
<feature type="binding site" evidence="8">
    <location>
        <position position="210"/>
    </location>
    <ligand>
        <name>NAD(+)</name>
        <dbReference type="ChEBI" id="CHEBI:57540"/>
    </ligand>
</feature>
<evidence type="ECO:0000256" key="8">
    <source>
        <dbReference type="PIRSR" id="PIRSR000185-2"/>
    </source>
</evidence>
<reference evidence="13" key="1">
    <citation type="journal article" date="2019" name="Int. J. Syst. Evol. Microbiol.">
        <title>The Global Catalogue of Microorganisms (GCM) 10K type strain sequencing project: providing services to taxonomists for standard genome sequencing and annotation.</title>
        <authorList>
            <consortium name="The Broad Institute Genomics Platform"/>
            <consortium name="The Broad Institute Genome Sequencing Center for Infectious Disease"/>
            <person name="Wu L."/>
            <person name="Ma J."/>
        </authorList>
    </citation>
    <scope>NUCLEOTIDE SEQUENCE [LARGE SCALE GENOMIC DNA]</scope>
    <source>
        <strain evidence="13">JCM 19134</strain>
    </source>
</reference>
<sequence>MSKNNIQKTTQWLEDRNPNQPEFIQAVKEVFGDIEPLVEADQDILAEAVLQRLSEPDRIISFRVTWEDDAGQVHVNRGYRVQYCGALGPYKGGIRFHPSVNESILKFLGFEQTFKNALTNIPLGGAKGGSDFNPKGRSDREIMRFCQAFMNELYRHIGENTDIPAGDINVGAKEIGYLFGQYRRLKNRFSGALTGKGIEFGGSFLRPEATGFGLIFFVKDMLDRHDQALEDKTVAISGSGNVALHAALKATENGARVTTLSNSEGCLYVEQGLSTEAIKQLIDTTGRVDLASVAEDVNGQWQEDAKPWQYPCDIALPCATQNELDEDDAKALVDNGCQFLAEGANMPCTNDAVATLNEAQIPNAPGKASNAGGVALSGLEMAQNACFNPMSYSQLDEKLRSIMKNVHQQCLDEHKHDDQWINYRQCANRAAFRRVAAGILAQGTG</sequence>
<dbReference type="PRINTS" id="PR00082">
    <property type="entry name" value="GLFDHDRGNASE"/>
</dbReference>
<dbReference type="NCBIfam" id="NF006929">
    <property type="entry name" value="PRK09414.1"/>
    <property type="match status" value="1"/>
</dbReference>
<feature type="site" description="Important for catalysis" evidence="9">
    <location>
        <position position="167"/>
    </location>
</feature>
<name>A0AAV3U717_9ALTE</name>
<dbReference type="Pfam" id="PF02812">
    <property type="entry name" value="ELFV_dehydrog_N"/>
    <property type="match status" value="1"/>
</dbReference>
<feature type="binding site" evidence="8">
    <location>
        <position position="377"/>
    </location>
    <ligand>
        <name>substrate</name>
    </ligand>
</feature>
<comment type="function">
    <text evidence="1">Catalyzes the reversible oxidative deamination of glutamate to alpha-ketoglutarate and ammonia.</text>
</comment>
<dbReference type="GO" id="GO:0006537">
    <property type="term" value="P:glutamate biosynthetic process"/>
    <property type="evidence" value="ECO:0007669"/>
    <property type="project" value="TreeGrafter"/>
</dbReference>
<keyword evidence="4 6" id="KW-0560">Oxidoreductase</keyword>
<dbReference type="Pfam" id="PF00208">
    <property type="entry name" value="ELFV_dehydrog"/>
    <property type="match status" value="1"/>
</dbReference>
<keyword evidence="8" id="KW-0547">Nucleotide-binding</keyword>
<feature type="binding site" evidence="8">
    <location>
        <position position="241"/>
    </location>
    <ligand>
        <name>NAD(+)</name>
        <dbReference type="ChEBI" id="CHEBI:57540"/>
    </ligand>
</feature>
<feature type="domain" description="Glutamate/phenylalanine/leucine/valine/L-tryptophan dehydrogenase C-terminal" evidence="11">
    <location>
        <begin position="203"/>
        <end position="443"/>
    </location>
</feature>
<dbReference type="InterPro" id="IPR033524">
    <property type="entry name" value="Glu/Leu/Phe/Val_DH_AS"/>
</dbReference>
<dbReference type="FunFam" id="3.40.50.10860:FF:000002">
    <property type="entry name" value="Glutamate dehydrogenase"/>
    <property type="match status" value="1"/>
</dbReference>
<feature type="binding site" evidence="8">
    <location>
        <position position="115"/>
    </location>
    <ligand>
        <name>substrate</name>
    </ligand>
</feature>
<evidence type="ECO:0000256" key="9">
    <source>
        <dbReference type="PIRSR" id="PIRSR000185-3"/>
    </source>
</evidence>
<keyword evidence="8" id="KW-0520">NAD</keyword>
<evidence type="ECO:0000256" key="2">
    <source>
        <dbReference type="ARBA" id="ARBA00006382"/>
    </source>
</evidence>
<evidence type="ECO:0000256" key="4">
    <source>
        <dbReference type="ARBA" id="ARBA00023002"/>
    </source>
</evidence>
<dbReference type="InterPro" id="IPR014362">
    <property type="entry name" value="Glu_DH"/>
</dbReference>
<comment type="similarity">
    <text evidence="2 6 10">Belongs to the Glu/Leu/Phe/Val dehydrogenases family.</text>
</comment>
<gene>
    <name evidence="12" type="primary">gdhA</name>
    <name evidence="12" type="ORF">GCM10025791_37230</name>
</gene>
<dbReference type="AlphaFoldDB" id="A0AAV3U717"/>
<dbReference type="SUPFAM" id="SSF53223">
    <property type="entry name" value="Aminoacid dehydrogenase-like, N-terminal domain"/>
    <property type="match status" value="1"/>
</dbReference>
<dbReference type="Gene3D" id="1.10.285.10">
    <property type="entry name" value="Glutamate Dehydrogenase, chain A, domain 3"/>
    <property type="match status" value="2"/>
</dbReference>
<evidence type="ECO:0000313" key="13">
    <source>
        <dbReference type="Proteomes" id="UP001409585"/>
    </source>
</evidence>
<dbReference type="EMBL" id="BAABLX010000029">
    <property type="protein sequence ID" value="GAA4952899.1"/>
    <property type="molecule type" value="Genomic_DNA"/>
</dbReference>
<dbReference type="PROSITE" id="PS00074">
    <property type="entry name" value="GLFV_DEHYDROGENASE"/>
    <property type="match status" value="1"/>
</dbReference>
<protein>
    <recommendedName>
        <fullName evidence="6">Glutamate dehydrogenase</fullName>
    </recommendedName>
</protein>
<dbReference type="RefSeq" id="WP_345426004.1">
    <property type="nucleotide sequence ID" value="NZ_AP031496.1"/>
</dbReference>
<dbReference type="PIRSF" id="PIRSF000185">
    <property type="entry name" value="Glu_DH"/>
    <property type="match status" value="1"/>
</dbReference>
<dbReference type="InterPro" id="IPR050724">
    <property type="entry name" value="Glu_Leu_Phe_Val_DH"/>
</dbReference>
<evidence type="ECO:0000256" key="7">
    <source>
        <dbReference type="PIRSR" id="PIRSR000185-1"/>
    </source>
</evidence>
<dbReference type="GO" id="GO:0000166">
    <property type="term" value="F:nucleotide binding"/>
    <property type="evidence" value="ECO:0007669"/>
    <property type="project" value="UniProtKB-KW"/>
</dbReference>
<dbReference type="InterPro" id="IPR006097">
    <property type="entry name" value="Glu/Leu/Phe/Val/Trp_DH_dimer"/>
</dbReference>
<keyword evidence="13" id="KW-1185">Reference proteome</keyword>
<feature type="binding site" evidence="8">
    <location>
        <position position="166"/>
    </location>
    <ligand>
        <name>substrate</name>
    </ligand>
</feature>
<dbReference type="PANTHER" id="PTHR43571">
    <property type="entry name" value="NADP-SPECIFIC GLUTAMATE DEHYDROGENASE 1-RELATED"/>
    <property type="match status" value="1"/>
</dbReference>
<dbReference type="Gene3D" id="3.40.50.10860">
    <property type="entry name" value="Leucine Dehydrogenase, chain A, domain 1"/>
    <property type="match status" value="1"/>
</dbReference>
<comment type="catalytic activity">
    <reaction evidence="5">
        <text>L-glutamate + NADP(+) + H2O = 2-oxoglutarate + NH4(+) + NADPH + H(+)</text>
        <dbReference type="Rhea" id="RHEA:11612"/>
        <dbReference type="ChEBI" id="CHEBI:15377"/>
        <dbReference type="ChEBI" id="CHEBI:15378"/>
        <dbReference type="ChEBI" id="CHEBI:16810"/>
        <dbReference type="ChEBI" id="CHEBI:28938"/>
        <dbReference type="ChEBI" id="CHEBI:29985"/>
        <dbReference type="ChEBI" id="CHEBI:57783"/>
        <dbReference type="ChEBI" id="CHEBI:58349"/>
        <dbReference type="EC" id="1.4.1.4"/>
    </reaction>
</comment>
<dbReference type="InterPro" id="IPR006096">
    <property type="entry name" value="Glu/Leu/Phe/Val/Trp_DH_C"/>
</dbReference>
<evidence type="ECO:0000313" key="12">
    <source>
        <dbReference type="EMBL" id="GAA4952899.1"/>
    </source>
</evidence>
<dbReference type="InterPro" id="IPR006095">
    <property type="entry name" value="Glu/Leu/Phe/Val/Trp_DH"/>
</dbReference>
<dbReference type="FunFam" id="3.40.50.720:FF:000030">
    <property type="entry name" value="Glutamate dehydrogenase"/>
    <property type="match status" value="1"/>
</dbReference>
<dbReference type="SMART" id="SM00839">
    <property type="entry name" value="ELFV_dehydrog"/>
    <property type="match status" value="1"/>
</dbReference>
<comment type="subunit">
    <text evidence="3">Homohexamer.</text>
</comment>
<accession>A0AAV3U717</accession>
<comment type="caution">
    <text evidence="12">The sequence shown here is derived from an EMBL/GenBank/DDBJ whole genome shotgun (WGS) entry which is preliminary data.</text>
</comment>
<evidence type="ECO:0000259" key="11">
    <source>
        <dbReference type="SMART" id="SM00839"/>
    </source>
</evidence>
<dbReference type="PANTHER" id="PTHR43571:SF1">
    <property type="entry name" value="NADP-SPECIFIC GLUTAMATE DEHYDROGENASE 1-RELATED"/>
    <property type="match status" value="1"/>
</dbReference>
<dbReference type="Gene3D" id="3.40.50.720">
    <property type="entry name" value="NAD(P)-binding Rossmann-like Domain"/>
    <property type="match status" value="1"/>
</dbReference>
<evidence type="ECO:0000256" key="5">
    <source>
        <dbReference type="ARBA" id="ARBA00048584"/>
    </source>
</evidence>
<feature type="binding site" evidence="8">
    <location>
        <position position="91"/>
    </location>
    <ligand>
        <name>substrate</name>
    </ligand>
</feature>
<dbReference type="InterPro" id="IPR036291">
    <property type="entry name" value="NAD(P)-bd_dom_sf"/>
</dbReference>
<evidence type="ECO:0000256" key="1">
    <source>
        <dbReference type="ARBA" id="ARBA00003868"/>
    </source>
</evidence>
<evidence type="ECO:0000256" key="3">
    <source>
        <dbReference type="ARBA" id="ARBA00011643"/>
    </source>
</evidence>